<dbReference type="PANTHER" id="PTHR30627">
    <property type="entry name" value="PEPTIDOGLYCAN D,D-TRANSPEPTIDASE"/>
    <property type="match status" value="1"/>
</dbReference>
<keyword evidence="6" id="KW-0378">Hydrolase</keyword>
<gene>
    <name evidence="6" type="primary">mrdA</name>
    <name evidence="6" type="ORF">GX533_00620</name>
</gene>
<proteinExistence type="predicted"/>
<evidence type="ECO:0000313" key="6">
    <source>
        <dbReference type="EMBL" id="HHX99178.1"/>
    </source>
</evidence>
<keyword evidence="3" id="KW-0812">Transmembrane</keyword>
<dbReference type="InterPro" id="IPR012338">
    <property type="entry name" value="Beta-lactam/transpept-like"/>
</dbReference>
<dbReference type="SUPFAM" id="SSF56519">
    <property type="entry name" value="Penicillin binding protein dimerisation domain"/>
    <property type="match status" value="1"/>
</dbReference>
<evidence type="ECO:0000313" key="7">
    <source>
        <dbReference type="Proteomes" id="UP000576550"/>
    </source>
</evidence>
<dbReference type="GO" id="GO:0009252">
    <property type="term" value="P:peptidoglycan biosynthetic process"/>
    <property type="evidence" value="ECO:0007669"/>
    <property type="project" value="InterPro"/>
</dbReference>
<dbReference type="SUPFAM" id="SSF56601">
    <property type="entry name" value="beta-lactamase/transpeptidase-like"/>
    <property type="match status" value="1"/>
</dbReference>
<dbReference type="GO" id="GO:0008658">
    <property type="term" value="F:penicillin binding"/>
    <property type="evidence" value="ECO:0007669"/>
    <property type="project" value="InterPro"/>
</dbReference>
<dbReference type="Proteomes" id="UP000576550">
    <property type="component" value="Unassembled WGS sequence"/>
</dbReference>
<dbReference type="AlphaFoldDB" id="A0A832QFV5"/>
<dbReference type="Pfam" id="PF00905">
    <property type="entry name" value="Transpeptidase"/>
    <property type="match status" value="1"/>
</dbReference>
<evidence type="ECO:0000256" key="2">
    <source>
        <dbReference type="ARBA" id="ARBA00023136"/>
    </source>
</evidence>
<evidence type="ECO:0000259" key="4">
    <source>
        <dbReference type="Pfam" id="PF00905"/>
    </source>
</evidence>
<dbReference type="Gene3D" id="3.90.1310.10">
    <property type="entry name" value="Penicillin-binding protein 2a (Domain 2)"/>
    <property type="match status" value="1"/>
</dbReference>
<dbReference type="NCBIfam" id="TIGR03423">
    <property type="entry name" value="pbp2_mrdA"/>
    <property type="match status" value="1"/>
</dbReference>
<dbReference type="InterPro" id="IPR005311">
    <property type="entry name" value="PBP_dimer"/>
</dbReference>
<accession>A0A832QFV5</accession>
<comment type="subcellular location">
    <subcellularLocation>
        <location evidence="1">Membrane</location>
    </subcellularLocation>
</comment>
<dbReference type="InterPro" id="IPR036138">
    <property type="entry name" value="PBP_dimer_sf"/>
</dbReference>
<evidence type="ECO:0000256" key="1">
    <source>
        <dbReference type="ARBA" id="ARBA00004370"/>
    </source>
</evidence>
<keyword evidence="6" id="KW-0645">Protease</keyword>
<sequence>MDLKISKKLESKIERKRSVLKLSRKGIFDTLKGGIKSKGNDSFNPAWNAVLLLALFLFLFGFLIFQLVSLQVVQGEHFLAKSKRNQVSIREEKALRGVIMDRNGKLLVKNVASMNVYISIERYIDENGYIDTERLETTLNTLGGIIGDLWKSAEQTEEFTTLSEKIYSTYEKNTYFTEILVARNINDDMAIKIKASTNDLPGVYIDSGSKREYVHGDAFAHILGYTGNVTAEDLKKLDYVKLTDVVGRTGLEKQYDEYLLGEDGEIAWEVDSFGRKINEEGYVVKEPVAGKNLYLALDVDIQKKLYELMEKAVVDYGAVGGAAIIEDVNNGELLALVSNPGYDNNLFVGGISQKEYDKLLRNPRNPLLNRAIAAQVPPGSTFKILVAAGGLDAGVLTRNTIYVSRAGYTFTGGASFQEYGNRSHGPLNLIDAISVSSNIYFCEMIRKWDMNGLVPYLEKFGVGEYTGIDVPGEAPGRLPSPANKIELSKTSPWLEPVWYPEGDSCNTVIGQGITLTTPIQMANWTAAVANGGKLNVPHLAKSFEGEDGKKDEVEVQPIRTDIVSSDSLKIVREGMWNAVNGPRATIRYLAGIPGVSVSAKTGTAEFGKLNKKGVYEHTHAWVTTFFPSERPKYVLTMFLEDGGQSYNTAKVAREMIIWMKENGKL</sequence>
<dbReference type="InterPro" id="IPR017790">
    <property type="entry name" value="Penicillin-binding_protein_2"/>
</dbReference>
<comment type="caution">
    <text evidence="6">The sequence shown here is derived from an EMBL/GenBank/DDBJ whole genome shotgun (WGS) entry which is preliminary data.</text>
</comment>
<dbReference type="EMBL" id="DUTP01000001">
    <property type="protein sequence ID" value="HHX99178.1"/>
    <property type="molecule type" value="Genomic_DNA"/>
</dbReference>
<evidence type="ECO:0000259" key="5">
    <source>
        <dbReference type="Pfam" id="PF03717"/>
    </source>
</evidence>
<feature type="transmembrane region" description="Helical" evidence="3">
    <location>
        <begin position="46"/>
        <end position="68"/>
    </location>
</feature>
<keyword evidence="6" id="KW-0121">Carboxypeptidase</keyword>
<dbReference type="Gene3D" id="3.40.710.10">
    <property type="entry name" value="DD-peptidase/beta-lactamase superfamily"/>
    <property type="match status" value="1"/>
</dbReference>
<dbReference type="GO" id="GO:0005886">
    <property type="term" value="C:plasma membrane"/>
    <property type="evidence" value="ECO:0007669"/>
    <property type="project" value="TreeGrafter"/>
</dbReference>
<name>A0A832QFV5_9BACT</name>
<keyword evidence="2 3" id="KW-0472">Membrane</keyword>
<feature type="domain" description="Penicillin-binding protein dimerisation" evidence="5">
    <location>
        <begin position="92"/>
        <end position="279"/>
    </location>
</feature>
<organism evidence="6 7">
    <name type="scientific">Candidatus Dojkabacteria bacterium</name>
    <dbReference type="NCBI Taxonomy" id="2099670"/>
    <lineage>
        <taxon>Bacteria</taxon>
        <taxon>Candidatus Dojkabacteria</taxon>
    </lineage>
</organism>
<keyword evidence="3" id="KW-1133">Transmembrane helix</keyword>
<protein>
    <submittedName>
        <fullName evidence="6">Penicillin-binding protein 2</fullName>
        <ecNumber evidence="6">3.4.16.4</ecNumber>
    </submittedName>
</protein>
<dbReference type="InterPro" id="IPR001460">
    <property type="entry name" value="PCN-bd_Tpept"/>
</dbReference>
<dbReference type="InterPro" id="IPR050515">
    <property type="entry name" value="Beta-lactam/transpept"/>
</dbReference>
<evidence type="ECO:0000256" key="3">
    <source>
        <dbReference type="SAM" id="Phobius"/>
    </source>
</evidence>
<feature type="domain" description="Penicillin-binding protein transpeptidase" evidence="4">
    <location>
        <begin position="321"/>
        <end position="653"/>
    </location>
</feature>
<reference evidence="6 7" key="1">
    <citation type="journal article" date="2020" name="Biotechnol. Biofuels">
        <title>New insights from the biogas microbiome by comprehensive genome-resolved metagenomics of nearly 1600 species originating from multiple anaerobic digesters.</title>
        <authorList>
            <person name="Campanaro S."/>
            <person name="Treu L."/>
            <person name="Rodriguez-R L.M."/>
            <person name="Kovalovszki A."/>
            <person name="Ziels R.M."/>
            <person name="Maus I."/>
            <person name="Zhu X."/>
            <person name="Kougias P.G."/>
            <person name="Basile A."/>
            <person name="Luo G."/>
            <person name="Schluter A."/>
            <person name="Konstantinidis K.T."/>
            <person name="Angelidaki I."/>
        </authorList>
    </citation>
    <scope>NUCLEOTIDE SEQUENCE [LARGE SCALE GENOMIC DNA]</scope>
    <source>
        <strain evidence="6">AS05jafATM_89</strain>
    </source>
</reference>
<dbReference type="GO" id="GO:0009002">
    <property type="term" value="F:serine-type D-Ala-D-Ala carboxypeptidase activity"/>
    <property type="evidence" value="ECO:0007669"/>
    <property type="project" value="UniProtKB-EC"/>
</dbReference>
<dbReference type="EC" id="3.4.16.4" evidence="6"/>
<dbReference type="GO" id="GO:0071555">
    <property type="term" value="P:cell wall organization"/>
    <property type="evidence" value="ECO:0007669"/>
    <property type="project" value="TreeGrafter"/>
</dbReference>
<dbReference type="Pfam" id="PF03717">
    <property type="entry name" value="PBP_dimer"/>
    <property type="match status" value="1"/>
</dbReference>